<protein>
    <recommendedName>
        <fullName evidence="3">SnoaL-like domain-containing protein</fullName>
    </recommendedName>
</protein>
<sequence length="213" mass="23274">MILPVEMKGINIALAVFVVLSIVFASAFAFELVSLNSANSKAAGYQKTLNTVSQNYVNQQGAVVLKSAYNHWNYISDRDISSLMSQYTTNATLDWIGGPLNGTYSGTSSIEGVWQKFFSDWSSIWFLSQGQPSVTVTGNVSSVSAKIQFTASPAASPQQVNYLNISYTLHYIEQSSAWHIYAEEWMIACAGHLSFTQGQFNGLNYLAVSSAAF</sequence>
<dbReference type="SUPFAM" id="SSF54427">
    <property type="entry name" value="NTF2-like"/>
    <property type="match status" value="1"/>
</dbReference>
<accession>A0A8J7YMK2</accession>
<dbReference type="EMBL" id="JAGVSJ010000003">
    <property type="protein sequence ID" value="MBX8631385.1"/>
    <property type="molecule type" value="Genomic_DNA"/>
</dbReference>
<dbReference type="Gene3D" id="3.10.450.50">
    <property type="match status" value="1"/>
</dbReference>
<dbReference type="AlphaFoldDB" id="A0A8J7YMK2"/>
<gene>
    <name evidence="1" type="ORF">J9259_02520</name>
</gene>
<proteinExistence type="predicted"/>
<name>A0A8J7YMK2_9ARCH</name>
<organism evidence="1 2">
    <name type="scientific">Candidatus Sysuiplasma superficiale</name>
    <dbReference type="NCBI Taxonomy" id="2823368"/>
    <lineage>
        <taxon>Archaea</taxon>
        <taxon>Methanobacteriati</taxon>
        <taxon>Thermoplasmatota</taxon>
        <taxon>Thermoplasmata</taxon>
        <taxon>Candidatus Sysuiplasmatales</taxon>
        <taxon>Candidatus Sysuiplasmataceae</taxon>
        <taxon>Candidatus Sysuiplasma</taxon>
    </lineage>
</organism>
<evidence type="ECO:0000313" key="1">
    <source>
        <dbReference type="EMBL" id="MBX8631385.1"/>
    </source>
</evidence>
<evidence type="ECO:0000313" key="2">
    <source>
        <dbReference type="Proteomes" id="UP000716004"/>
    </source>
</evidence>
<comment type="caution">
    <text evidence="1">The sequence shown here is derived from an EMBL/GenBank/DDBJ whole genome shotgun (WGS) entry which is preliminary data.</text>
</comment>
<feature type="non-terminal residue" evidence="1">
    <location>
        <position position="213"/>
    </location>
</feature>
<reference evidence="1" key="1">
    <citation type="submission" date="2021-04" db="EMBL/GenBank/DDBJ databases">
        <title>Genomic insights into ecological role and evolution of a novel Thermoplasmata order Candidatus Sysuiplasmatales.</title>
        <authorList>
            <person name="Yuan Y."/>
        </authorList>
    </citation>
    <scope>NUCLEOTIDE SEQUENCE</scope>
    <source>
        <strain evidence="1">YP2-bin.285</strain>
    </source>
</reference>
<evidence type="ECO:0008006" key="3">
    <source>
        <dbReference type="Google" id="ProtNLM"/>
    </source>
</evidence>
<dbReference type="InterPro" id="IPR032710">
    <property type="entry name" value="NTF2-like_dom_sf"/>
</dbReference>
<dbReference type="Proteomes" id="UP000716004">
    <property type="component" value="Unassembled WGS sequence"/>
</dbReference>